<evidence type="ECO:0000256" key="1">
    <source>
        <dbReference type="ARBA" id="ARBA00004687"/>
    </source>
</evidence>
<dbReference type="PIRSF" id="PIRSF019663">
    <property type="entry name" value="Legumain"/>
    <property type="match status" value="1"/>
</dbReference>
<dbReference type="InterPro" id="IPR001096">
    <property type="entry name" value="Peptidase_C13"/>
</dbReference>
<dbReference type="Proteomes" id="UP000054350">
    <property type="component" value="Unassembled WGS sequence"/>
</dbReference>
<feature type="region of interest" description="Disordered" evidence="6">
    <location>
        <begin position="11"/>
        <end position="35"/>
    </location>
</feature>
<dbReference type="GO" id="GO:0042765">
    <property type="term" value="C:GPI-anchor transamidase complex"/>
    <property type="evidence" value="ECO:0007669"/>
    <property type="project" value="InterPro"/>
</dbReference>
<dbReference type="PANTHER" id="PTHR48067:SF1">
    <property type="entry name" value="GPI-ANCHOR TRANSAMIDASE"/>
    <property type="match status" value="1"/>
</dbReference>
<dbReference type="InterPro" id="IPR028361">
    <property type="entry name" value="GPI_transamidase"/>
</dbReference>
<reference evidence="8" key="2">
    <citation type="submission" date="2009-11" db="EMBL/GenBank/DDBJ databases">
        <title>The Genome Sequence of Allomyces macrogynus strain ATCC 38327.</title>
        <authorList>
            <consortium name="The Broad Institute Genome Sequencing Platform"/>
            <person name="Russ C."/>
            <person name="Cuomo C."/>
            <person name="Shea T."/>
            <person name="Young S.K."/>
            <person name="Zeng Q."/>
            <person name="Koehrsen M."/>
            <person name="Haas B."/>
            <person name="Borodovsky M."/>
            <person name="Guigo R."/>
            <person name="Alvarado L."/>
            <person name="Berlin A."/>
            <person name="Borenstein D."/>
            <person name="Chen Z."/>
            <person name="Engels R."/>
            <person name="Freedman E."/>
            <person name="Gellesch M."/>
            <person name="Goldberg J."/>
            <person name="Griggs A."/>
            <person name="Gujja S."/>
            <person name="Heiman D."/>
            <person name="Hepburn T."/>
            <person name="Howarth C."/>
            <person name="Jen D."/>
            <person name="Larson L."/>
            <person name="Lewis B."/>
            <person name="Mehta T."/>
            <person name="Park D."/>
            <person name="Pearson M."/>
            <person name="Roberts A."/>
            <person name="Saif S."/>
            <person name="Shenoy N."/>
            <person name="Sisk P."/>
            <person name="Stolte C."/>
            <person name="Sykes S."/>
            <person name="Walk T."/>
            <person name="White J."/>
            <person name="Yandava C."/>
            <person name="Burger G."/>
            <person name="Gray M.W."/>
            <person name="Holland P.W.H."/>
            <person name="King N."/>
            <person name="Lang F.B.F."/>
            <person name="Roger A.J."/>
            <person name="Ruiz-Trillo I."/>
            <person name="Lander E."/>
            <person name="Nusbaum C."/>
        </authorList>
    </citation>
    <scope>NUCLEOTIDE SEQUENCE [LARGE SCALE GENOMIC DNA]</scope>
    <source>
        <strain evidence="8">ATCC 38327</strain>
    </source>
</reference>
<dbReference type="GO" id="GO:0006506">
    <property type="term" value="P:GPI anchor biosynthetic process"/>
    <property type="evidence" value="ECO:0007669"/>
    <property type="project" value="UniProtKB-UniPathway"/>
</dbReference>
<evidence type="ECO:0000256" key="2">
    <source>
        <dbReference type="ARBA" id="ARBA00009941"/>
    </source>
</evidence>
<sequence length="428" mass="46866">MLGPIDNLQLDHTRAAATRPSRSPPSRCRRDHAPTTTETRLTTIVAVLVTTLVLLLAPTASLAAPSTGTNATTGADDATNNWAVLVCTSRYWFNYRHVANTLSMYRTVKRLGIPDDQILLLLADDMACNPRNNRPASVINNADDKLDLYGDTVEVDYRGYEVTVENFMRLLTDRMPEHTPRSKRLLTDEKSRILVFMTGHGGDEFLKFQDKEELGAQDLADAFAQMWEKRRYKEVLFMVDTCQANTLYSRISAPNVVAVGSSAKDESSYSHHMDMDLGVSVIDRFTYANLEALESVHLASASASSPGGLNRTSSLADLFATYDPVKLASTPGVRSDLSKRPLEQIPILDFFGASLTGAKVPRDEGRVVLDVKPAEASPVPAKVEVVKEEEPRPVVGPVKVGDVSSWRAYLHAAALAGLVGIMSFVTLV</sequence>
<organism evidence="7 8">
    <name type="scientific">Allomyces macrogynus (strain ATCC 38327)</name>
    <name type="common">Allomyces javanicus var. macrogynus</name>
    <dbReference type="NCBI Taxonomy" id="578462"/>
    <lineage>
        <taxon>Eukaryota</taxon>
        <taxon>Fungi</taxon>
        <taxon>Fungi incertae sedis</taxon>
        <taxon>Blastocladiomycota</taxon>
        <taxon>Blastocladiomycetes</taxon>
        <taxon>Blastocladiales</taxon>
        <taxon>Blastocladiaceae</taxon>
        <taxon>Allomyces</taxon>
    </lineage>
</organism>
<evidence type="ECO:0000313" key="8">
    <source>
        <dbReference type="Proteomes" id="UP000054350"/>
    </source>
</evidence>
<keyword evidence="4" id="KW-0732">Signal</keyword>
<dbReference type="PRINTS" id="PR00776">
    <property type="entry name" value="HEMOGLOBNASE"/>
</dbReference>
<comment type="similarity">
    <text evidence="2">Belongs to the peptidase C13 family.</text>
</comment>
<evidence type="ECO:0000256" key="3">
    <source>
        <dbReference type="ARBA" id="ARBA00022502"/>
    </source>
</evidence>
<feature type="compositionally biased region" description="Low complexity" evidence="6">
    <location>
        <begin position="15"/>
        <end position="26"/>
    </location>
</feature>
<dbReference type="PIRSF" id="PIRSF500138">
    <property type="entry name" value="GPI8"/>
    <property type="match status" value="1"/>
</dbReference>
<proteinExistence type="inferred from homology"/>
<dbReference type="eggNOG" id="KOG1349">
    <property type="taxonomic scope" value="Eukaryota"/>
</dbReference>
<evidence type="ECO:0000256" key="6">
    <source>
        <dbReference type="SAM" id="MobiDB-lite"/>
    </source>
</evidence>
<dbReference type="FunFam" id="3.40.50.1460:FF:000016">
    <property type="entry name" value="GPI-anchor transamidase, putative"/>
    <property type="match status" value="1"/>
</dbReference>
<dbReference type="AlphaFoldDB" id="A0A0L0SHV7"/>
<dbReference type="OrthoDB" id="192611at2759"/>
<evidence type="ECO:0000313" key="7">
    <source>
        <dbReference type="EMBL" id="KNE62032.1"/>
    </source>
</evidence>
<dbReference type="Gene3D" id="3.40.50.1460">
    <property type="match status" value="1"/>
</dbReference>
<keyword evidence="3" id="KW-0337">GPI-anchor biosynthesis</keyword>
<dbReference type="Pfam" id="PF01650">
    <property type="entry name" value="Peptidase_C13"/>
    <property type="match status" value="1"/>
</dbReference>
<dbReference type="VEuPathDB" id="FungiDB:AMAG_07290"/>
<dbReference type="EMBL" id="GG745339">
    <property type="protein sequence ID" value="KNE62032.1"/>
    <property type="molecule type" value="Genomic_DNA"/>
</dbReference>
<feature type="active site" description="Nucleophile" evidence="5">
    <location>
        <position position="242"/>
    </location>
</feature>
<dbReference type="PANTHER" id="PTHR48067">
    <property type="entry name" value="GPI-ANCHOR TRANSAMIDASE"/>
    <property type="match status" value="1"/>
</dbReference>
<dbReference type="GO" id="GO:0003923">
    <property type="term" value="F:GPI-anchor transamidase activity"/>
    <property type="evidence" value="ECO:0007669"/>
    <property type="project" value="InterPro"/>
</dbReference>
<feature type="active site" evidence="5">
    <location>
        <position position="200"/>
    </location>
</feature>
<comment type="pathway">
    <text evidence="1">Glycolipid biosynthesis; glycosylphosphatidylinositol-anchor biosynthesis.</text>
</comment>
<evidence type="ECO:0000256" key="5">
    <source>
        <dbReference type="PIRSR" id="PIRSR019663-1"/>
    </source>
</evidence>
<evidence type="ECO:0000256" key="4">
    <source>
        <dbReference type="ARBA" id="ARBA00022729"/>
    </source>
</evidence>
<name>A0A0L0SHV7_ALLM3</name>
<dbReference type="UniPathway" id="UPA00196"/>
<dbReference type="GO" id="GO:0016255">
    <property type="term" value="P:attachment of GPI anchor to protein"/>
    <property type="evidence" value="ECO:0007669"/>
    <property type="project" value="InterPro"/>
</dbReference>
<dbReference type="STRING" id="578462.A0A0L0SHV7"/>
<protein>
    <recommendedName>
        <fullName evidence="9">GPI-anchor transamidase</fullName>
    </recommendedName>
</protein>
<accession>A0A0L0SHV7</accession>
<gene>
    <name evidence="7" type="ORF">AMAG_07290</name>
</gene>
<keyword evidence="8" id="KW-1185">Reference proteome</keyword>
<evidence type="ECO:0008006" key="9">
    <source>
        <dbReference type="Google" id="ProtNLM"/>
    </source>
</evidence>
<reference evidence="7 8" key="1">
    <citation type="submission" date="2009-11" db="EMBL/GenBank/DDBJ databases">
        <title>Annotation of Allomyces macrogynus ATCC 38327.</title>
        <authorList>
            <consortium name="The Broad Institute Genome Sequencing Platform"/>
            <person name="Russ C."/>
            <person name="Cuomo C."/>
            <person name="Burger G."/>
            <person name="Gray M.W."/>
            <person name="Holland P.W.H."/>
            <person name="King N."/>
            <person name="Lang F.B.F."/>
            <person name="Roger A.J."/>
            <person name="Ruiz-Trillo I."/>
            <person name="Young S.K."/>
            <person name="Zeng Q."/>
            <person name="Gargeya S."/>
            <person name="Fitzgerald M."/>
            <person name="Haas B."/>
            <person name="Abouelleil A."/>
            <person name="Alvarado L."/>
            <person name="Arachchi H.M."/>
            <person name="Berlin A."/>
            <person name="Chapman S.B."/>
            <person name="Gearin G."/>
            <person name="Goldberg J."/>
            <person name="Griggs A."/>
            <person name="Gujja S."/>
            <person name="Hansen M."/>
            <person name="Heiman D."/>
            <person name="Howarth C."/>
            <person name="Larimer J."/>
            <person name="Lui A."/>
            <person name="MacDonald P.J.P."/>
            <person name="McCowen C."/>
            <person name="Montmayeur A."/>
            <person name="Murphy C."/>
            <person name="Neiman D."/>
            <person name="Pearson M."/>
            <person name="Priest M."/>
            <person name="Roberts A."/>
            <person name="Saif S."/>
            <person name="Shea T."/>
            <person name="Sisk P."/>
            <person name="Stolte C."/>
            <person name="Sykes S."/>
            <person name="Wortman J."/>
            <person name="Nusbaum C."/>
            <person name="Birren B."/>
        </authorList>
    </citation>
    <scope>NUCLEOTIDE SEQUENCE [LARGE SCALE GENOMIC DNA]</scope>
    <source>
        <strain evidence="7 8">ATCC 38327</strain>
    </source>
</reference>
<dbReference type="GO" id="GO:0006508">
    <property type="term" value="P:proteolysis"/>
    <property type="evidence" value="ECO:0007669"/>
    <property type="project" value="InterPro"/>
</dbReference>